<dbReference type="InterPro" id="IPR036291">
    <property type="entry name" value="NAD(P)-bd_dom_sf"/>
</dbReference>
<evidence type="ECO:0000256" key="1">
    <source>
        <dbReference type="ARBA" id="ARBA00006484"/>
    </source>
</evidence>
<keyword evidence="4" id="KW-1185">Reference proteome</keyword>
<dbReference type="EMBL" id="PHHF01000081">
    <property type="protein sequence ID" value="PTD16674.1"/>
    <property type="molecule type" value="Genomic_DNA"/>
</dbReference>
<dbReference type="Pfam" id="PF00106">
    <property type="entry name" value="adh_short"/>
    <property type="match status" value="1"/>
</dbReference>
<evidence type="ECO:0000313" key="3">
    <source>
        <dbReference type="EMBL" id="PTD16674.1"/>
    </source>
</evidence>
<reference evidence="3 4" key="1">
    <citation type="submission" date="2017-11" db="EMBL/GenBank/DDBJ databases">
        <title>Sphingomonas oleivorans sp. nov., isolated from oil-contaminated soil.</title>
        <authorList>
            <person name="Wang L."/>
            <person name="Chen L."/>
        </authorList>
    </citation>
    <scope>NUCLEOTIDE SEQUENCE [LARGE SCALE GENOMIC DNA]</scope>
    <source>
        <strain evidence="3 4">K101</strain>
    </source>
</reference>
<comment type="similarity">
    <text evidence="1">Belongs to the short-chain dehydrogenases/reductases (SDR) family.</text>
</comment>
<dbReference type="PANTHER" id="PTHR43639:SF1">
    <property type="entry name" value="SHORT-CHAIN DEHYDROGENASE_REDUCTASE FAMILY PROTEIN"/>
    <property type="match status" value="1"/>
</dbReference>
<dbReference type="InterPro" id="IPR002347">
    <property type="entry name" value="SDR_fam"/>
</dbReference>
<dbReference type="RefSeq" id="WP_015458010.1">
    <property type="nucleotide sequence ID" value="NZ_PHHF01000081.1"/>
</dbReference>
<evidence type="ECO:0000313" key="4">
    <source>
        <dbReference type="Proteomes" id="UP000241206"/>
    </source>
</evidence>
<dbReference type="PANTHER" id="PTHR43639">
    <property type="entry name" value="OXIDOREDUCTASE, SHORT-CHAIN DEHYDROGENASE/REDUCTASE FAMILY (AFU_ORTHOLOGUE AFUA_5G02870)"/>
    <property type="match status" value="1"/>
</dbReference>
<proteinExistence type="inferred from homology"/>
<organism evidence="3 4">
    <name type="scientific">Edaphosphingomonas fennica</name>
    <dbReference type="NCBI Taxonomy" id="114404"/>
    <lineage>
        <taxon>Bacteria</taxon>
        <taxon>Pseudomonadati</taxon>
        <taxon>Pseudomonadota</taxon>
        <taxon>Alphaproteobacteria</taxon>
        <taxon>Sphingomonadales</taxon>
        <taxon>Rhizorhabdaceae</taxon>
        <taxon>Edaphosphingomonas</taxon>
    </lineage>
</organism>
<dbReference type="PRINTS" id="PR00081">
    <property type="entry name" value="GDHRDH"/>
</dbReference>
<dbReference type="Proteomes" id="UP000241206">
    <property type="component" value="Unassembled WGS sequence"/>
</dbReference>
<evidence type="ECO:0000256" key="2">
    <source>
        <dbReference type="ARBA" id="ARBA00023002"/>
    </source>
</evidence>
<gene>
    <name evidence="3" type="ORF">CV103_20525</name>
</gene>
<sequence length="270" mass="27864">MATASSISSSLSRSTPRRVALVTGAGRRIGRAIALRLAAAGWDVAIHCGHGVEEAEAVAAEVADRGARAAVLPAELADEAAVSGLVDRSVEALGPLALLVNNASTFEQDSFGALDPALWDTHFAVNLRAPVVLAQAFAAQVKAADVRGAAIVNLLDQRVLRPNPTFFSYGLTKSALWTATQMMAQALAPAIRVNAVAPGPVLASCHQDADLFAREAAGTLLERPSPPDDIADAVLYLAGAASVTGQVIAVDSGQHLGWRTPDVVAVERPG</sequence>
<dbReference type="Gene3D" id="3.40.50.720">
    <property type="entry name" value="NAD(P)-binding Rossmann-like Domain"/>
    <property type="match status" value="1"/>
</dbReference>
<dbReference type="SUPFAM" id="SSF51735">
    <property type="entry name" value="NAD(P)-binding Rossmann-fold domains"/>
    <property type="match status" value="1"/>
</dbReference>
<protein>
    <submittedName>
        <fullName evidence="3">Short chain dehydrogenase</fullName>
    </submittedName>
</protein>
<dbReference type="AlphaFoldDB" id="A0A2T4HLI7"/>
<comment type="caution">
    <text evidence="3">The sequence shown here is derived from an EMBL/GenBank/DDBJ whole genome shotgun (WGS) entry which is preliminary data.</text>
</comment>
<keyword evidence="2" id="KW-0560">Oxidoreductase</keyword>
<dbReference type="GO" id="GO:0016491">
    <property type="term" value="F:oxidoreductase activity"/>
    <property type="evidence" value="ECO:0007669"/>
    <property type="project" value="UniProtKB-KW"/>
</dbReference>
<accession>A0A2T4HLI7</accession>
<name>A0A2T4HLI7_9SPHN</name>
<dbReference type="NCBIfam" id="NF006597">
    <property type="entry name" value="PRK09134.1"/>
    <property type="match status" value="1"/>
</dbReference>